<keyword evidence="8" id="KW-1185">Reference proteome</keyword>
<evidence type="ECO:0000259" key="5">
    <source>
        <dbReference type="PROSITE" id="PS50002"/>
    </source>
</evidence>
<reference evidence="7 8" key="1">
    <citation type="submission" date="2018-05" db="EMBL/GenBank/DDBJ databases">
        <authorList>
            <person name="Datahose"/>
        </authorList>
    </citation>
    <scope>NUCLEOTIDE SEQUENCE</scope>
</reference>
<dbReference type="Proteomes" id="UP000265100">
    <property type="component" value="Chromosome 4"/>
</dbReference>
<dbReference type="GO" id="GO:0030838">
    <property type="term" value="P:positive regulation of actin filament polymerization"/>
    <property type="evidence" value="ECO:0007669"/>
    <property type="project" value="TreeGrafter"/>
</dbReference>
<accession>A0A3P8PJZ2</accession>
<sequence>MSGMNSDQLHRSTLGIYSSLINEFNPGLQKLVSLGNSYIQAFKTLAATSDAYFSALSKIGERAFHTASSRSIGDVLIQVSESQRRLTLELEGLFRWFSLEVLDSMEKNVRLDRDYLLGSRETYEMQLRSQAAALERLNRRPSQAYPQGGSEYVDFLRESHNQALQEEERRYRFLAEKHCGLIESFTKLMNKNGVTLQQKAAAWTEEVDATRQPEAHRPSTLDNIVGMREEIRRSRDEMPLGKIPSRAPSPQGSVFRFGADSAGGGGGGGGRVMKARVAHQPVGSNPTLLSFNRGQIINVLVQQPRNGWLFGRADNSPRQGWFPASFVEAVDDPPVSPTPSRATLRSNSSMNSLPNHPRVSSQSGAAPPPPPPPPPPQSPSLNKPHSQSMNKAPPMNSNMSNSENKRSQVNDSRPQLFPKGTNPFATVKLKPTSTNDRSAPRLYRR</sequence>
<dbReference type="GeneTree" id="ENSGT00940000153560"/>
<dbReference type="STRING" id="8154.ENSACLP00000017249"/>
<reference evidence="7" key="3">
    <citation type="submission" date="2025-08" db="UniProtKB">
        <authorList>
            <consortium name="Ensembl"/>
        </authorList>
    </citation>
    <scope>IDENTIFICATION</scope>
</reference>
<dbReference type="InterPro" id="IPR001452">
    <property type="entry name" value="SH3_domain"/>
</dbReference>
<dbReference type="GO" id="GO:0051764">
    <property type="term" value="P:actin crosslink formation"/>
    <property type="evidence" value="ECO:0007669"/>
    <property type="project" value="TreeGrafter"/>
</dbReference>
<dbReference type="Gene3D" id="1.20.1270.60">
    <property type="entry name" value="Arfaptin homology (AH) domain/BAR domain"/>
    <property type="match status" value="1"/>
</dbReference>
<feature type="compositionally biased region" description="Low complexity" evidence="4">
    <location>
        <begin position="388"/>
        <end position="402"/>
    </location>
</feature>
<evidence type="ECO:0000256" key="1">
    <source>
        <dbReference type="ARBA" id="ARBA00022443"/>
    </source>
</evidence>
<dbReference type="InterPro" id="IPR027681">
    <property type="entry name" value="IRSp53/IRTKS/Pinkbar"/>
</dbReference>
<dbReference type="PROSITE" id="PS51338">
    <property type="entry name" value="IMD"/>
    <property type="match status" value="1"/>
</dbReference>
<feature type="compositionally biased region" description="Pro residues" evidence="4">
    <location>
        <begin position="366"/>
        <end position="378"/>
    </location>
</feature>
<protein>
    <recommendedName>
        <fullName evidence="9">BAR/IMD domain containing adaptor protein 2 like 2a</fullName>
    </recommendedName>
</protein>
<feature type="domain" description="SH3" evidence="5">
    <location>
        <begin position="268"/>
        <end position="332"/>
    </location>
</feature>
<dbReference type="GO" id="GO:0051017">
    <property type="term" value="P:actin filament bundle assembly"/>
    <property type="evidence" value="ECO:0007669"/>
    <property type="project" value="TreeGrafter"/>
</dbReference>
<evidence type="ECO:0000256" key="2">
    <source>
        <dbReference type="PROSITE-ProRule" id="PRU00192"/>
    </source>
</evidence>
<dbReference type="GO" id="GO:0005829">
    <property type="term" value="C:cytosol"/>
    <property type="evidence" value="ECO:0007669"/>
    <property type="project" value="TreeGrafter"/>
</dbReference>
<dbReference type="InterPro" id="IPR027267">
    <property type="entry name" value="AH/BAR_dom_sf"/>
</dbReference>
<evidence type="ECO:0000259" key="6">
    <source>
        <dbReference type="PROSITE" id="PS51338"/>
    </source>
</evidence>
<feature type="region of interest" description="Disordered" evidence="4">
    <location>
        <begin position="328"/>
        <end position="445"/>
    </location>
</feature>
<name>A0A3P8PJZ2_ASTCA</name>
<evidence type="ECO:0000256" key="4">
    <source>
        <dbReference type="SAM" id="MobiDB-lite"/>
    </source>
</evidence>
<dbReference type="GO" id="GO:0005654">
    <property type="term" value="C:nucleoplasm"/>
    <property type="evidence" value="ECO:0007669"/>
    <property type="project" value="TreeGrafter"/>
</dbReference>
<dbReference type="PROSITE" id="PS50002">
    <property type="entry name" value="SH3"/>
    <property type="match status" value="1"/>
</dbReference>
<evidence type="ECO:0000313" key="7">
    <source>
        <dbReference type="Ensembl" id="ENSACLP00000017249.1"/>
    </source>
</evidence>
<organism evidence="7 8">
    <name type="scientific">Astatotilapia calliptera</name>
    <name type="common">Eastern happy</name>
    <name type="synonym">Chromis callipterus</name>
    <dbReference type="NCBI Taxonomy" id="8154"/>
    <lineage>
        <taxon>Eukaryota</taxon>
        <taxon>Metazoa</taxon>
        <taxon>Chordata</taxon>
        <taxon>Craniata</taxon>
        <taxon>Vertebrata</taxon>
        <taxon>Euteleostomi</taxon>
        <taxon>Actinopterygii</taxon>
        <taxon>Neopterygii</taxon>
        <taxon>Teleostei</taxon>
        <taxon>Neoteleostei</taxon>
        <taxon>Acanthomorphata</taxon>
        <taxon>Ovalentaria</taxon>
        <taxon>Cichlomorphae</taxon>
        <taxon>Cichliformes</taxon>
        <taxon>Cichlidae</taxon>
        <taxon>African cichlids</taxon>
        <taxon>Pseudocrenilabrinae</taxon>
        <taxon>Haplochromini</taxon>
        <taxon>Astatotilapia</taxon>
    </lineage>
</organism>
<dbReference type="AlphaFoldDB" id="A0A3P8PJZ2"/>
<evidence type="ECO:0000256" key="3">
    <source>
        <dbReference type="SAM" id="Coils"/>
    </source>
</evidence>
<dbReference type="InterPro" id="IPR013606">
    <property type="entry name" value="I-BAR_dom"/>
</dbReference>
<evidence type="ECO:0000313" key="8">
    <source>
        <dbReference type="Proteomes" id="UP000265100"/>
    </source>
</evidence>
<reference evidence="8" key="2">
    <citation type="submission" date="2023-03" db="EMBL/GenBank/DDBJ databases">
        <authorList>
            <consortium name="Wellcome Sanger Institute Data Sharing"/>
        </authorList>
    </citation>
    <scope>NUCLEOTIDE SEQUENCE [LARGE SCALE GENOMIC DNA]</scope>
</reference>
<keyword evidence="3" id="KW-0175">Coiled coil</keyword>
<dbReference type="Ensembl" id="ENSACLT00000017666.2">
    <property type="protein sequence ID" value="ENSACLP00000017249.1"/>
    <property type="gene ID" value="ENSACLG00000011763.2"/>
</dbReference>
<dbReference type="RefSeq" id="XP_026021348.1">
    <property type="nucleotide sequence ID" value="XM_026165563.1"/>
</dbReference>
<dbReference type="GeneID" id="113021111"/>
<dbReference type="CTD" id="394210"/>
<keyword evidence="1 2" id="KW-0728">SH3 domain</keyword>
<dbReference type="Gene3D" id="2.30.30.40">
    <property type="entry name" value="SH3 Domains"/>
    <property type="match status" value="1"/>
</dbReference>
<proteinExistence type="predicted"/>
<dbReference type="OMA" id="RADAWME"/>
<dbReference type="PANTHER" id="PTHR14206">
    <property type="entry name" value="BRAIN-SPECIFIC ANGIOGENESIS INHIBITOR 1-ASSOCIATED PROTEIN 2"/>
    <property type="match status" value="1"/>
</dbReference>
<dbReference type="OrthoDB" id="9944156at2759"/>
<dbReference type="PANTHER" id="PTHR14206:SF5">
    <property type="entry name" value="BRAIN-SPECIFIC ANGIOGENESIS INHIBITOR 1-ASSOCIATED PROTEIN 2-LIKE PROTEIN 2"/>
    <property type="match status" value="1"/>
</dbReference>
<reference evidence="7" key="4">
    <citation type="submission" date="2025-09" db="UniProtKB">
        <authorList>
            <consortium name="Ensembl"/>
        </authorList>
    </citation>
    <scope>IDENTIFICATION</scope>
</reference>
<dbReference type="SUPFAM" id="SSF50044">
    <property type="entry name" value="SH3-domain"/>
    <property type="match status" value="1"/>
</dbReference>
<dbReference type="InterPro" id="IPR036028">
    <property type="entry name" value="SH3-like_dom_sf"/>
</dbReference>
<dbReference type="Pfam" id="PF08397">
    <property type="entry name" value="IMD"/>
    <property type="match status" value="2"/>
</dbReference>
<feature type="coiled-coil region" evidence="3">
    <location>
        <begin position="120"/>
        <end position="177"/>
    </location>
</feature>
<dbReference type="SMART" id="SM00326">
    <property type="entry name" value="SH3"/>
    <property type="match status" value="1"/>
</dbReference>
<dbReference type="GO" id="GO:0007009">
    <property type="term" value="P:plasma membrane organization"/>
    <property type="evidence" value="ECO:0007669"/>
    <property type="project" value="InterPro"/>
</dbReference>
<feature type="compositionally biased region" description="Polar residues" evidence="4">
    <location>
        <begin position="338"/>
        <end position="354"/>
    </location>
</feature>
<dbReference type="SUPFAM" id="SSF103657">
    <property type="entry name" value="BAR/IMD domain-like"/>
    <property type="match status" value="1"/>
</dbReference>
<feature type="domain" description="IMD" evidence="6">
    <location>
        <begin position="1"/>
        <end position="136"/>
    </location>
</feature>
<evidence type="ECO:0008006" key="9">
    <source>
        <dbReference type="Google" id="ProtNLM"/>
    </source>
</evidence>
<dbReference type="Pfam" id="PF07653">
    <property type="entry name" value="SH3_2"/>
    <property type="match status" value="1"/>
</dbReference>